<evidence type="ECO:0000313" key="10">
    <source>
        <dbReference type="EMBL" id="KIW87888.1"/>
    </source>
</evidence>
<evidence type="ECO:0000256" key="9">
    <source>
        <dbReference type="SAM" id="Phobius"/>
    </source>
</evidence>
<accession>A0A0D2H3K2</accession>
<dbReference type="GO" id="GO:0050897">
    <property type="term" value="F:cobalt ion binding"/>
    <property type="evidence" value="ECO:0007669"/>
    <property type="project" value="TreeGrafter"/>
</dbReference>
<dbReference type="Proteomes" id="UP000053789">
    <property type="component" value="Unassembled WGS sequence"/>
</dbReference>
<dbReference type="PANTHER" id="PTHR46494">
    <property type="entry name" value="CORA FAMILY METAL ION TRANSPORTER (EUROFUNG)"/>
    <property type="match status" value="1"/>
</dbReference>
<dbReference type="GO" id="GO:0015095">
    <property type="term" value="F:magnesium ion transmembrane transporter activity"/>
    <property type="evidence" value="ECO:0007669"/>
    <property type="project" value="TreeGrafter"/>
</dbReference>
<sequence length="692" mass="78043">MVTHPAHIVASSKRTSVESTGESEASLTRHSREHGHRGRREDDLEAQNSAVIDESLHPHIRIREGTEHNHNHHEGDAGPHSPNLHRSETGASIKSLRRRGRQETANIIYGAGEMGRTTGWAPGQEPGIDTSDPAPPYSLGAATPADAAHLEEELNQRCEITVVDFSDELVSTTDLDNDNLEEFLQKGPQEWADVRWINVNGLSWDVIRILGNHKRLHRLAIEDLFNTKNRTKVDWYSDHTYMILPLQKLIYLEENESDYGSDADDHDDSKSADAESEFRTRIISERQRRRRQRKRRKGAILSLIEDLRRPLHKQNKKKQPPRHPDIISDGLQPSNSFRHSSKVETPWAPRKIRTMQRYHAGPNQDRIEYMERHAVLAHFGIGVSMEQVSIFLCADNTVISFFEYSAHDVQTPIIRRLQSPGTILRQCSDASMLCQAILDAIIDLAIPVTAAYQDAIGDLELNVLTDPDIHQSATLYILTSEIAILRNAIAPVVQLIGALKDHKTSAQPATAPHSRIATPAVLDQQNNDPINKPSAYRAQSNGLRKQYSAPPLMSGVEISPLTITYLGDVEDHALLIQDGYDQMRRNADNLVDLIFNTVSAYQNESMKQLTIVTCFFLPLTFLTGYFGQNFAHFAGVEDHSDAFFWVIATPVSVVVFLLLMRDVMIRWLGRWANKALIARGRRRRLAQSGHQE</sequence>
<dbReference type="SUPFAM" id="SSF144083">
    <property type="entry name" value="Magnesium transport protein CorA, transmembrane region"/>
    <property type="match status" value="1"/>
</dbReference>
<evidence type="ECO:0000256" key="8">
    <source>
        <dbReference type="SAM" id="MobiDB-lite"/>
    </source>
</evidence>
<feature type="region of interest" description="Disordered" evidence="8">
    <location>
        <begin position="68"/>
        <end position="87"/>
    </location>
</feature>
<dbReference type="HOGENOM" id="CLU_015119_0_0_1"/>
<keyword evidence="6 9" id="KW-1133">Transmembrane helix</keyword>
<dbReference type="InterPro" id="IPR002523">
    <property type="entry name" value="MgTranspt_CorA/ZnTranspt_ZntB"/>
</dbReference>
<dbReference type="Gene3D" id="1.20.58.340">
    <property type="entry name" value="Magnesium transport protein CorA, transmembrane region"/>
    <property type="match status" value="2"/>
</dbReference>
<dbReference type="PANTHER" id="PTHR46494:SF1">
    <property type="entry name" value="CORA FAMILY METAL ION TRANSPORTER (EUROFUNG)"/>
    <property type="match status" value="1"/>
</dbReference>
<keyword evidence="11" id="KW-1185">Reference proteome</keyword>
<feature type="transmembrane region" description="Helical" evidence="9">
    <location>
        <begin position="609"/>
        <end position="627"/>
    </location>
</feature>
<dbReference type="GO" id="GO:0015087">
    <property type="term" value="F:cobalt ion transmembrane transporter activity"/>
    <property type="evidence" value="ECO:0007669"/>
    <property type="project" value="TreeGrafter"/>
</dbReference>
<feature type="compositionally biased region" description="Basic residues" evidence="8">
    <location>
        <begin position="310"/>
        <end position="321"/>
    </location>
</feature>
<dbReference type="OrthoDB" id="165352at2759"/>
<keyword evidence="5 9" id="KW-0812">Transmembrane</keyword>
<keyword evidence="4" id="KW-1003">Cell membrane</keyword>
<dbReference type="RefSeq" id="XP_016614557.1">
    <property type="nucleotide sequence ID" value="XM_016769184.1"/>
</dbReference>
<dbReference type="GeneID" id="27704400"/>
<dbReference type="InterPro" id="IPR045861">
    <property type="entry name" value="CorA_cytoplasmic_dom"/>
</dbReference>
<feature type="compositionally biased region" description="Basic residues" evidence="8">
    <location>
        <begin position="29"/>
        <end position="38"/>
    </location>
</feature>
<organism evidence="10 11">
    <name type="scientific">Cladophialophora bantiana (strain ATCC 10958 / CBS 173.52 / CDC B-1940 / NIH 8579)</name>
    <name type="common">Xylohypha bantiana</name>
    <dbReference type="NCBI Taxonomy" id="1442370"/>
    <lineage>
        <taxon>Eukaryota</taxon>
        <taxon>Fungi</taxon>
        <taxon>Dikarya</taxon>
        <taxon>Ascomycota</taxon>
        <taxon>Pezizomycotina</taxon>
        <taxon>Eurotiomycetes</taxon>
        <taxon>Chaetothyriomycetidae</taxon>
        <taxon>Chaetothyriales</taxon>
        <taxon>Herpotrichiellaceae</taxon>
        <taxon>Cladophialophora</taxon>
    </lineage>
</organism>
<dbReference type="SUPFAM" id="SSF143865">
    <property type="entry name" value="CorA soluble domain-like"/>
    <property type="match status" value="1"/>
</dbReference>
<feature type="region of interest" description="Disordered" evidence="8">
    <location>
        <begin position="116"/>
        <end position="139"/>
    </location>
</feature>
<gene>
    <name evidence="10" type="ORF">Z519_11472</name>
</gene>
<evidence type="ECO:0000256" key="6">
    <source>
        <dbReference type="ARBA" id="ARBA00022989"/>
    </source>
</evidence>
<comment type="subcellular location">
    <subcellularLocation>
        <location evidence="1">Cell membrane</location>
        <topology evidence="1">Multi-pass membrane protein</topology>
    </subcellularLocation>
</comment>
<dbReference type="EMBL" id="KN847001">
    <property type="protein sequence ID" value="KIW87888.1"/>
    <property type="molecule type" value="Genomic_DNA"/>
</dbReference>
<feature type="compositionally biased region" description="Basic and acidic residues" evidence="8">
    <location>
        <begin position="68"/>
        <end position="77"/>
    </location>
</feature>
<keyword evidence="3" id="KW-0813">Transport</keyword>
<feature type="region of interest" description="Disordered" evidence="8">
    <location>
        <begin position="1"/>
        <end position="56"/>
    </location>
</feature>
<keyword evidence="7 9" id="KW-0472">Membrane</keyword>
<dbReference type="AlphaFoldDB" id="A0A0D2H3K2"/>
<evidence type="ECO:0000256" key="3">
    <source>
        <dbReference type="ARBA" id="ARBA00022448"/>
    </source>
</evidence>
<evidence type="ECO:0000256" key="5">
    <source>
        <dbReference type="ARBA" id="ARBA00022692"/>
    </source>
</evidence>
<evidence type="ECO:0000256" key="7">
    <source>
        <dbReference type="ARBA" id="ARBA00023136"/>
    </source>
</evidence>
<feature type="compositionally biased region" description="Polar residues" evidence="8">
    <location>
        <begin position="12"/>
        <end position="28"/>
    </location>
</feature>
<feature type="region of interest" description="Disordered" evidence="8">
    <location>
        <begin position="310"/>
        <end position="345"/>
    </location>
</feature>
<feature type="region of interest" description="Disordered" evidence="8">
    <location>
        <begin position="259"/>
        <end position="296"/>
    </location>
</feature>
<evidence type="ECO:0000313" key="11">
    <source>
        <dbReference type="Proteomes" id="UP000053789"/>
    </source>
</evidence>
<dbReference type="Gene3D" id="3.30.460.20">
    <property type="entry name" value="CorA soluble domain-like"/>
    <property type="match status" value="1"/>
</dbReference>
<dbReference type="GO" id="GO:0000287">
    <property type="term" value="F:magnesium ion binding"/>
    <property type="evidence" value="ECO:0007669"/>
    <property type="project" value="TreeGrafter"/>
</dbReference>
<dbReference type="GO" id="GO:0005886">
    <property type="term" value="C:plasma membrane"/>
    <property type="evidence" value="ECO:0007669"/>
    <property type="project" value="UniProtKB-SubCell"/>
</dbReference>
<feature type="transmembrane region" description="Helical" evidence="9">
    <location>
        <begin position="642"/>
        <end position="660"/>
    </location>
</feature>
<evidence type="ECO:0000256" key="4">
    <source>
        <dbReference type="ARBA" id="ARBA00022475"/>
    </source>
</evidence>
<name>A0A0D2H3K2_CLAB1</name>
<protein>
    <submittedName>
        <fullName evidence="10">Uncharacterized protein</fullName>
    </submittedName>
</protein>
<feature type="compositionally biased region" description="Basic and acidic residues" evidence="8">
    <location>
        <begin position="267"/>
        <end position="286"/>
    </location>
</feature>
<evidence type="ECO:0000256" key="2">
    <source>
        <dbReference type="ARBA" id="ARBA00009765"/>
    </source>
</evidence>
<feature type="compositionally biased region" description="Basic residues" evidence="8">
    <location>
        <begin position="287"/>
        <end position="296"/>
    </location>
</feature>
<evidence type="ECO:0000256" key="1">
    <source>
        <dbReference type="ARBA" id="ARBA00004651"/>
    </source>
</evidence>
<dbReference type="Pfam" id="PF01544">
    <property type="entry name" value="CorA"/>
    <property type="match status" value="1"/>
</dbReference>
<dbReference type="InterPro" id="IPR045863">
    <property type="entry name" value="CorA_TM1_TM2"/>
</dbReference>
<reference evidence="10" key="1">
    <citation type="submission" date="2015-01" db="EMBL/GenBank/DDBJ databases">
        <title>The Genome Sequence of Cladophialophora bantiana CBS 173.52.</title>
        <authorList>
            <consortium name="The Broad Institute Genomics Platform"/>
            <person name="Cuomo C."/>
            <person name="de Hoog S."/>
            <person name="Gorbushina A."/>
            <person name="Stielow B."/>
            <person name="Teixiera M."/>
            <person name="Abouelleil A."/>
            <person name="Chapman S.B."/>
            <person name="Priest M."/>
            <person name="Young S.K."/>
            <person name="Wortman J."/>
            <person name="Nusbaum C."/>
            <person name="Birren B."/>
        </authorList>
    </citation>
    <scope>NUCLEOTIDE SEQUENCE [LARGE SCALE GENOMIC DNA]</scope>
    <source>
        <strain evidence="10">CBS 173.52</strain>
    </source>
</reference>
<proteinExistence type="inferred from homology"/>
<comment type="similarity">
    <text evidence="2">Belongs to the CorA metal ion transporter (MIT) (TC 1.A.35) family.</text>
</comment>
<dbReference type="VEuPathDB" id="FungiDB:Z519_11472"/>